<proteinExistence type="predicted"/>
<dbReference type="RefSeq" id="WP_118279476.1">
    <property type="nucleotide sequence ID" value="NZ_JAQDJO010000072.1"/>
</dbReference>
<sequence>MEFITSTIVSGIIYDLMKKGIELSYQRVFGNFWGNKMISHNTLYKEFLDEINQKKTIAEKEETIDELLNSEPMVSVFENELYNTDFAKRLDYIITLINQEKTYNRKINIDFLAEWLGFSSVNELKCYYIGHTEPDFKFIEYVANKVGVNATWFKTGINATPFQSIVRGEDYAERILKNEIEGQYVFAIKECRKRREILVMKKVNSIKYVVFPKPIVFHSEVGATGMSQLCSTYRFLVEISQQDETCLNHVHFVPDDIFQKLTEGAVYPGIVNNYSAQQRINILYDFIDISVTLRSRMDYKAIYGEEFFETQELVKQRLSK</sequence>
<dbReference type="Proteomes" id="UP000285832">
    <property type="component" value="Unassembled WGS sequence"/>
</dbReference>
<evidence type="ECO:0000313" key="1">
    <source>
        <dbReference type="EMBL" id="RHJ56722.1"/>
    </source>
</evidence>
<evidence type="ECO:0000313" key="2">
    <source>
        <dbReference type="Proteomes" id="UP000285832"/>
    </source>
</evidence>
<comment type="caution">
    <text evidence="1">The sequence shown here is derived from an EMBL/GenBank/DDBJ whole genome shotgun (WGS) entry which is preliminary data.</text>
</comment>
<dbReference type="Pfam" id="PF20701">
    <property type="entry name" value="HetE-N"/>
    <property type="match status" value="1"/>
</dbReference>
<name>A0A415CSV7_9FIRM</name>
<protein>
    <submittedName>
        <fullName evidence="1">Uncharacterized protein</fullName>
    </submittedName>
</protein>
<dbReference type="AlphaFoldDB" id="A0A415CSV7"/>
<organism evidence="1 2">
    <name type="scientific">[Ruminococcus] lactaris</name>
    <dbReference type="NCBI Taxonomy" id="46228"/>
    <lineage>
        <taxon>Bacteria</taxon>
        <taxon>Bacillati</taxon>
        <taxon>Bacillota</taxon>
        <taxon>Clostridia</taxon>
        <taxon>Lachnospirales</taxon>
        <taxon>Lachnospiraceae</taxon>
        <taxon>Mediterraneibacter</taxon>
    </lineage>
</organism>
<dbReference type="EMBL" id="QRMI01000068">
    <property type="protein sequence ID" value="RHJ56722.1"/>
    <property type="molecule type" value="Genomic_DNA"/>
</dbReference>
<gene>
    <name evidence="1" type="ORF">DW116_13790</name>
</gene>
<accession>A0A415CSV7</accession>
<reference evidence="1 2" key="1">
    <citation type="submission" date="2018-08" db="EMBL/GenBank/DDBJ databases">
        <title>A genome reference for cultivated species of the human gut microbiota.</title>
        <authorList>
            <person name="Zou Y."/>
            <person name="Xue W."/>
            <person name="Luo G."/>
        </authorList>
    </citation>
    <scope>NUCLEOTIDE SEQUENCE [LARGE SCALE GENOMIC DNA]</scope>
    <source>
        <strain evidence="1 2">AM09-9</strain>
    </source>
</reference>